<dbReference type="PANTHER" id="PTHR43630:SF2">
    <property type="entry name" value="GLYCOSYLTRANSFERASE"/>
    <property type="match status" value="1"/>
</dbReference>
<name>X1CX72_9ZZZZ</name>
<sequence>CLNMIVKDEEHIIEETLNNLKKYISYWVISDTGSTDRTKEIITDFFEKENIPGQLVEHEWEDFGTNRTLALEACWRHRRNFDYIWVFDADDLVKGDLVFPKKDNIDYYSIKYGSGFTYMRSQIFKSTEKWRYVGVLHEYPECTSKKNTVKSVIEEDYYIESRRLGARNKVEDKYIRDAKILEKGLIKEPENERYTFDFFPIQNLFSEFLLLILHHYKFF</sequence>
<dbReference type="SUPFAM" id="SSF53448">
    <property type="entry name" value="Nucleotide-diphospho-sugar transferases"/>
    <property type="match status" value="1"/>
</dbReference>
<evidence type="ECO:0000313" key="2">
    <source>
        <dbReference type="EMBL" id="GAH12442.1"/>
    </source>
</evidence>
<reference evidence="2" key="1">
    <citation type="journal article" date="2014" name="Front. Microbiol.">
        <title>High frequency of phylogenetically diverse reductive dehalogenase-homologous genes in deep subseafloor sedimentary metagenomes.</title>
        <authorList>
            <person name="Kawai M."/>
            <person name="Futagami T."/>
            <person name="Toyoda A."/>
            <person name="Takaki Y."/>
            <person name="Nishi S."/>
            <person name="Hori S."/>
            <person name="Arai W."/>
            <person name="Tsubouchi T."/>
            <person name="Morono Y."/>
            <person name="Uchiyama I."/>
            <person name="Ito T."/>
            <person name="Fujiyama A."/>
            <person name="Inagaki F."/>
            <person name="Takami H."/>
        </authorList>
    </citation>
    <scope>NUCLEOTIDE SEQUENCE</scope>
    <source>
        <strain evidence="2">Expedition CK06-06</strain>
    </source>
</reference>
<dbReference type="EMBL" id="BART01033913">
    <property type="protein sequence ID" value="GAH12442.1"/>
    <property type="molecule type" value="Genomic_DNA"/>
</dbReference>
<accession>X1CX72</accession>
<dbReference type="PANTHER" id="PTHR43630">
    <property type="entry name" value="POLY-BETA-1,6-N-ACETYL-D-GLUCOSAMINE SYNTHASE"/>
    <property type="match status" value="1"/>
</dbReference>
<protein>
    <recommendedName>
        <fullName evidence="1">Glycosyltransferase 2-like domain-containing protein</fullName>
    </recommendedName>
</protein>
<dbReference type="Pfam" id="PF00535">
    <property type="entry name" value="Glycos_transf_2"/>
    <property type="match status" value="1"/>
</dbReference>
<gene>
    <name evidence="2" type="ORF">S01H4_58116</name>
</gene>
<feature type="non-terminal residue" evidence="2">
    <location>
        <position position="1"/>
    </location>
</feature>
<dbReference type="InterPro" id="IPR001173">
    <property type="entry name" value="Glyco_trans_2-like"/>
</dbReference>
<evidence type="ECO:0000259" key="1">
    <source>
        <dbReference type="Pfam" id="PF00535"/>
    </source>
</evidence>
<feature type="domain" description="Glycosyltransferase 2-like" evidence="1">
    <location>
        <begin position="4"/>
        <end position="97"/>
    </location>
</feature>
<comment type="caution">
    <text evidence="2">The sequence shown here is derived from an EMBL/GenBank/DDBJ whole genome shotgun (WGS) entry which is preliminary data.</text>
</comment>
<proteinExistence type="predicted"/>
<dbReference type="Gene3D" id="3.90.550.10">
    <property type="entry name" value="Spore Coat Polysaccharide Biosynthesis Protein SpsA, Chain A"/>
    <property type="match status" value="1"/>
</dbReference>
<organism evidence="2">
    <name type="scientific">marine sediment metagenome</name>
    <dbReference type="NCBI Taxonomy" id="412755"/>
    <lineage>
        <taxon>unclassified sequences</taxon>
        <taxon>metagenomes</taxon>
        <taxon>ecological metagenomes</taxon>
    </lineage>
</organism>
<dbReference type="AlphaFoldDB" id="X1CX72"/>
<dbReference type="InterPro" id="IPR029044">
    <property type="entry name" value="Nucleotide-diphossugar_trans"/>
</dbReference>